<sequence length="140" mass="15839">MTITEAIRSLVDFYCCSQYCYLANEQVEELSKVVRYNRLWLLLAELCDLLNGLHSALKPSIFNVGTKYTSIQARGALAAFIFGFMTFMSIGGFPLFGEDMKVCFQRERMKGHYDVTAFVISNMLSAMLFLIWIASLSAIS</sequence>
<keyword evidence="3" id="KW-0812">Transmembrane</keyword>
<evidence type="ECO:0000256" key="1">
    <source>
        <dbReference type="ARBA" id="ARBA00005814"/>
    </source>
</evidence>
<feature type="transmembrane region" description="Helical" evidence="3">
    <location>
        <begin position="77"/>
        <end position="96"/>
    </location>
</feature>
<comment type="caution">
    <text evidence="4">The sequence shown here is derived from an EMBL/GenBank/DDBJ whole genome shotgun (WGS) entry which is preliminary data.</text>
</comment>
<dbReference type="PANTHER" id="PTHR48042">
    <property type="entry name" value="ABC TRANSPORTER G FAMILY MEMBER 11"/>
    <property type="match status" value="1"/>
</dbReference>
<evidence type="ECO:0000256" key="2">
    <source>
        <dbReference type="ARBA" id="ARBA00022448"/>
    </source>
</evidence>
<keyword evidence="3" id="KW-0472">Membrane</keyword>
<gene>
    <name evidence="4" type="ORF">HAX54_000660</name>
</gene>
<proteinExistence type="inferred from homology"/>
<accession>A0ABS8RS43</accession>
<dbReference type="PANTHER" id="PTHR48042:SF3">
    <property type="entry name" value="ABC TRANSPORTER DOMAIN-CONTAINING PROTEIN"/>
    <property type="match status" value="1"/>
</dbReference>
<comment type="similarity">
    <text evidence="1">Belongs to the ABC transporter superfamily. ABCG family. Eye pigment precursor importer (TC 3.A.1.204) subfamily.</text>
</comment>
<evidence type="ECO:0000313" key="4">
    <source>
        <dbReference type="EMBL" id="MCD7449595.1"/>
    </source>
</evidence>
<feature type="transmembrane region" description="Helical" evidence="3">
    <location>
        <begin position="117"/>
        <end position="139"/>
    </location>
</feature>
<reference evidence="4 5" key="1">
    <citation type="journal article" date="2021" name="BMC Genomics">
        <title>Datura genome reveals duplications of psychoactive alkaloid biosynthetic genes and high mutation rate following tissue culture.</title>
        <authorList>
            <person name="Rajewski A."/>
            <person name="Carter-House D."/>
            <person name="Stajich J."/>
            <person name="Litt A."/>
        </authorList>
    </citation>
    <scope>NUCLEOTIDE SEQUENCE [LARGE SCALE GENOMIC DNA]</scope>
    <source>
        <strain evidence="4">AR-01</strain>
    </source>
</reference>
<keyword evidence="2" id="KW-0813">Transport</keyword>
<name>A0ABS8RS43_DATST</name>
<evidence type="ECO:0000313" key="5">
    <source>
        <dbReference type="Proteomes" id="UP000823775"/>
    </source>
</evidence>
<keyword evidence="3" id="KW-1133">Transmembrane helix</keyword>
<dbReference type="Proteomes" id="UP000823775">
    <property type="component" value="Unassembled WGS sequence"/>
</dbReference>
<dbReference type="InterPro" id="IPR052215">
    <property type="entry name" value="Plant_ABCG"/>
</dbReference>
<keyword evidence="5" id="KW-1185">Reference proteome</keyword>
<dbReference type="EMBL" id="JACEIK010000102">
    <property type="protein sequence ID" value="MCD7449595.1"/>
    <property type="molecule type" value="Genomic_DNA"/>
</dbReference>
<evidence type="ECO:0000256" key="3">
    <source>
        <dbReference type="SAM" id="Phobius"/>
    </source>
</evidence>
<protein>
    <submittedName>
        <fullName evidence="4">Uncharacterized protein</fullName>
    </submittedName>
</protein>
<organism evidence="4 5">
    <name type="scientific">Datura stramonium</name>
    <name type="common">Jimsonweed</name>
    <name type="synonym">Common thornapple</name>
    <dbReference type="NCBI Taxonomy" id="4076"/>
    <lineage>
        <taxon>Eukaryota</taxon>
        <taxon>Viridiplantae</taxon>
        <taxon>Streptophyta</taxon>
        <taxon>Embryophyta</taxon>
        <taxon>Tracheophyta</taxon>
        <taxon>Spermatophyta</taxon>
        <taxon>Magnoliopsida</taxon>
        <taxon>eudicotyledons</taxon>
        <taxon>Gunneridae</taxon>
        <taxon>Pentapetalae</taxon>
        <taxon>asterids</taxon>
        <taxon>lamiids</taxon>
        <taxon>Solanales</taxon>
        <taxon>Solanaceae</taxon>
        <taxon>Solanoideae</taxon>
        <taxon>Datureae</taxon>
        <taxon>Datura</taxon>
    </lineage>
</organism>